<comment type="caution">
    <text evidence="1">The sequence shown here is derived from an EMBL/GenBank/DDBJ whole genome shotgun (WGS) entry which is preliminary data.</text>
</comment>
<dbReference type="Proteomes" id="UP000789920">
    <property type="component" value="Unassembled WGS sequence"/>
</dbReference>
<reference evidence="1" key="1">
    <citation type="submission" date="2021-06" db="EMBL/GenBank/DDBJ databases">
        <authorList>
            <person name="Kallberg Y."/>
            <person name="Tangrot J."/>
            <person name="Rosling A."/>
        </authorList>
    </citation>
    <scope>NUCLEOTIDE SEQUENCE</scope>
    <source>
        <strain evidence="1">MA461A</strain>
    </source>
</reference>
<keyword evidence="2" id="KW-1185">Reference proteome</keyword>
<protein>
    <submittedName>
        <fullName evidence="1">11717_t:CDS:1</fullName>
    </submittedName>
</protein>
<feature type="non-terminal residue" evidence="1">
    <location>
        <position position="1"/>
    </location>
</feature>
<sequence>YLNMKEPNKYPKVVNVSFTFCAVVYILIAVCGYLMYGNQAMSEITQNIDSTRDNLELLNQLLMWLIAIPPFGKFALNLSAINLHIE</sequence>
<name>A0ACA9SCA8_9GLOM</name>
<organism evidence="1 2">
    <name type="scientific">Racocetra persica</name>
    <dbReference type="NCBI Taxonomy" id="160502"/>
    <lineage>
        <taxon>Eukaryota</taxon>
        <taxon>Fungi</taxon>
        <taxon>Fungi incertae sedis</taxon>
        <taxon>Mucoromycota</taxon>
        <taxon>Glomeromycotina</taxon>
        <taxon>Glomeromycetes</taxon>
        <taxon>Diversisporales</taxon>
        <taxon>Gigasporaceae</taxon>
        <taxon>Racocetra</taxon>
    </lineage>
</organism>
<feature type="non-terminal residue" evidence="1">
    <location>
        <position position="86"/>
    </location>
</feature>
<gene>
    <name evidence="1" type="ORF">RPERSI_LOCUS29419</name>
</gene>
<dbReference type="EMBL" id="CAJVQC010110966">
    <property type="protein sequence ID" value="CAG8835081.1"/>
    <property type="molecule type" value="Genomic_DNA"/>
</dbReference>
<accession>A0ACA9SCA8</accession>
<evidence type="ECO:0000313" key="1">
    <source>
        <dbReference type="EMBL" id="CAG8835081.1"/>
    </source>
</evidence>
<evidence type="ECO:0000313" key="2">
    <source>
        <dbReference type="Proteomes" id="UP000789920"/>
    </source>
</evidence>
<proteinExistence type="predicted"/>